<dbReference type="EMBL" id="JARYMX010000002">
    <property type="protein sequence ID" value="KAJ9561240.1"/>
    <property type="molecule type" value="Genomic_DNA"/>
</dbReference>
<proteinExistence type="predicted"/>
<comment type="caution">
    <text evidence="1">The sequence shown here is derived from an EMBL/GenBank/DDBJ whole genome shotgun (WGS) entry which is preliminary data.</text>
</comment>
<evidence type="ECO:0000313" key="1">
    <source>
        <dbReference type="EMBL" id="KAJ9561240.1"/>
    </source>
</evidence>
<keyword evidence="2" id="KW-1185">Reference proteome</keyword>
<reference evidence="1" key="1">
    <citation type="submission" date="2023-03" db="EMBL/GenBank/DDBJ databases">
        <title>Chromosome-scale reference genome and RAD-based genetic map of yellow starthistle (Centaurea solstitialis) reveal putative structural variation and QTLs associated with invader traits.</title>
        <authorList>
            <person name="Reatini B."/>
            <person name="Cang F.A."/>
            <person name="Jiang Q."/>
            <person name="Mckibben M.T.W."/>
            <person name="Barker M.S."/>
            <person name="Rieseberg L.H."/>
            <person name="Dlugosch K.M."/>
        </authorList>
    </citation>
    <scope>NUCLEOTIDE SEQUENCE</scope>
    <source>
        <strain evidence="1">CAN-66</strain>
        <tissue evidence="1">Leaf</tissue>
    </source>
</reference>
<gene>
    <name evidence="1" type="ORF">OSB04_006400</name>
</gene>
<dbReference type="AlphaFoldDB" id="A0AA38THV1"/>
<dbReference type="Proteomes" id="UP001172457">
    <property type="component" value="Chromosome 2"/>
</dbReference>
<organism evidence="1 2">
    <name type="scientific">Centaurea solstitialis</name>
    <name type="common">yellow star-thistle</name>
    <dbReference type="NCBI Taxonomy" id="347529"/>
    <lineage>
        <taxon>Eukaryota</taxon>
        <taxon>Viridiplantae</taxon>
        <taxon>Streptophyta</taxon>
        <taxon>Embryophyta</taxon>
        <taxon>Tracheophyta</taxon>
        <taxon>Spermatophyta</taxon>
        <taxon>Magnoliopsida</taxon>
        <taxon>eudicotyledons</taxon>
        <taxon>Gunneridae</taxon>
        <taxon>Pentapetalae</taxon>
        <taxon>asterids</taxon>
        <taxon>campanulids</taxon>
        <taxon>Asterales</taxon>
        <taxon>Asteraceae</taxon>
        <taxon>Carduoideae</taxon>
        <taxon>Cardueae</taxon>
        <taxon>Centaureinae</taxon>
        <taxon>Centaurea</taxon>
    </lineage>
</organism>
<protein>
    <submittedName>
        <fullName evidence="1">Uncharacterized protein</fullName>
    </submittedName>
</protein>
<evidence type="ECO:0000313" key="2">
    <source>
        <dbReference type="Proteomes" id="UP001172457"/>
    </source>
</evidence>
<sequence>MVAVWRVRNLKNQLIPRGLFKTTNRLTPWVPSSDVALQVAKLDQSDDGNRSRVVVCLSWPRIGTHSLSPPGPTVMPRVRLILIFPVLEIFSNISFLPNSAHNLSLSTFRETHRHTHTFPRYPGSKGTRLIRVDHDPTQLRVSLCGKHMIWISTHVLHRVRAQVRHNSNEVSLGQLEVASQDKLRGEIALVWLENISWDNLDQGGDHYKKFM</sequence>
<accession>A0AA38THV1</accession>
<name>A0AA38THV1_9ASTR</name>